<keyword evidence="3" id="KW-0862">Zinc</keyword>
<protein>
    <recommendedName>
        <fullName evidence="6">SWIM-type domain-containing protein</fullName>
    </recommendedName>
</protein>
<reference evidence="7 8" key="1">
    <citation type="submission" date="2024-02" db="EMBL/GenBank/DDBJ databases">
        <title>High-quality chromosome-scale genome assembly of Pensacola bahiagrass (Paspalum notatum Flugge var. saurae).</title>
        <authorList>
            <person name="Vega J.M."/>
            <person name="Podio M."/>
            <person name="Orjuela J."/>
            <person name="Siena L.A."/>
            <person name="Pessino S.C."/>
            <person name="Combes M.C."/>
            <person name="Mariac C."/>
            <person name="Albertini E."/>
            <person name="Pupilli F."/>
            <person name="Ortiz J.P.A."/>
            <person name="Leblanc O."/>
        </authorList>
    </citation>
    <scope>NUCLEOTIDE SEQUENCE [LARGE SCALE GENOMIC DNA]</scope>
    <source>
        <strain evidence="7">R1</strain>
        <tissue evidence="7">Leaf</tissue>
    </source>
</reference>
<dbReference type="AlphaFoldDB" id="A0AAQ3TTX2"/>
<dbReference type="Pfam" id="PF03108">
    <property type="entry name" value="DBD_Tnp_Mut"/>
    <property type="match status" value="1"/>
</dbReference>
<dbReference type="InterPro" id="IPR004332">
    <property type="entry name" value="Transposase_MuDR"/>
</dbReference>
<dbReference type="EMBL" id="CP144750">
    <property type="protein sequence ID" value="WVZ79651.1"/>
    <property type="molecule type" value="Genomic_DNA"/>
</dbReference>
<feature type="domain" description="SWIM-type" evidence="6">
    <location>
        <begin position="114"/>
        <end position="146"/>
    </location>
</feature>
<feature type="compositionally biased region" description="Basic residues" evidence="5">
    <location>
        <begin position="197"/>
        <end position="206"/>
    </location>
</feature>
<feature type="region of interest" description="Disordered" evidence="5">
    <location>
        <begin position="184"/>
        <end position="217"/>
    </location>
</feature>
<accession>A0AAQ3TTX2</accession>
<keyword evidence="1" id="KW-0479">Metal-binding</keyword>
<dbReference type="SMART" id="SM00575">
    <property type="entry name" value="ZnF_PMZ"/>
    <property type="match status" value="1"/>
</dbReference>
<evidence type="ECO:0000256" key="2">
    <source>
        <dbReference type="ARBA" id="ARBA00022771"/>
    </source>
</evidence>
<evidence type="ECO:0000313" key="8">
    <source>
        <dbReference type="Proteomes" id="UP001341281"/>
    </source>
</evidence>
<feature type="compositionally biased region" description="Basic residues" evidence="5">
    <location>
        <begin position="353"/>
        <end position="368"/>
    </location>
</feature>
<evidence type="ECO:0000313" key="7">
    <source>
        <dbReference type="EMBL" id="WVZ79651.1"/>
    </source>
</evidence>
<name>A0AAQ3TTX2_PASNO</name>
<sequence>MGKGNAIVVCQPQSADEESDDELELPEDEDGANGVRLKFKTFLPDDLNNPTFRLGMSFPSVEMVRKAVTEYSLKHRVDIKMPRNDRMRISAHCALGCPWTLYCSWDIQSKGGDYIVDVLKKKCDCRRWDLTGILCNHAIACLRHERIPAEDLLPACYSTQTYSSVYGFTIMPCNDKSMWEQTNGPEIQPPIYEKKVGRPPKSRRKQPHEIQTSQGPKLSRHGVVITCSWCGKENHNRVGCSLKKLGIKPTQTSATHVEEQPVQDDGEEPVITQEMGTLQPAAVDPSETMLSQMLHEASSGPIDIQHGPLPDSVFIGDNQPVARPVVPTTASKAGKAALKKRKSAGNTTGATKTTKKSKTKPKSGGKKT</sequence>
<evidence type="ECO:0000256" key="5">
    <source>
        <dbReference type="SAM" id="MobiDB-lite"/>
    </source>
</evidence>
<dbReference type="InterPro" id="IPR007527">
    <property type="entry name" value="Znf_SWIM"/>
</dbReference>
<dbReference type="PANTHER" id="PTHR31973:SF191">
    <property type="entry name" value="OS05G0489400 PROTEIN"/>
    <property type="match status" value="1"/>
</dbReference>
<dbReference type="Pfam" id="PF04434">
    <property type="entry name" value="SWIM"/>
    <property type="match status" value="1"/>
</dbReference>
<dbReference type="PANTHER" id="PTHR31973">
    <property type="entry name" value="POLYPROTEIN, PUTATIVE-RELATED"/>
    <property type="match status" value="1"/>
</dbReference>
<feature type="region of interest" description="Disordered" evidence="5">
    <location>
        <begin position="326"/>
        <end position="368"/>
    </location>
</feature>
<proteinExistence type="predicted"/>
<evidence type="ECO:0000256" key="1">
    <source>
        <dbReference type="ARBA" id="ARBA00022723"/>
    </source>
</evidence>
<evidence type="ECO:0000256" key="3">
    <source>
        <dbReference type="ARBA" id="ARBA00022833"/>
    </source>
</evidence>
<gene>
    <name evidence="7" type="ORF">U9M48_027206</name>
</gene>
<feature type="region of interest" description="Disordered" evidence="5">
    <location>
        <begin position="1"/>
        <end position="29"/>
    </location>
</feature>
<dbReference type="Proteomes" id="UP001341281">
    <property type="component" value="Chromosome 06"/>
</dbReference>
<dbReference type="PROSITE" id="PS50966">
    <property type="entry name" value="ZF_SWIM"/>
    <property type="match status" value="1"/>
</dbReference>
<evidence type="ECO:0000256" key="4">
    <source>
        <dbReference type="PROSITE-ProRule" id="PRU00325"/>
    </source>
</evidence>
<organism evidence="7 8">
    <name type="scientific">Paspalum notatum var. saurae</name>
    <dbReference type="NCBI Taxonomy" id="547442"/>
    <lineage>
        <taxon>Eukaryota</taxon>
        <taxon>Viridiplantae</taxon>
        <taxon>Streptophyta</taxon>
        <taxon>Embryophyta</taxon>
        <taxon>Tracheophyta</taxon>
        <taxon>Spermatophyta</taxon>
        <taxon>Magnoliopsida</taxon>
        <taxon>Liliopsida</taxon>
        <taxon>Poales</taxon>
        <taxon>Poaceae</taxon>
        <taxon>PACMAD clade</taxon>
        <taxon>Panicoideae</taxon>
        <taxon>Andropogonodae</taxon>
        <taxon>Paspaleae</taxon>
        <taxon>Paspalinae</taxon>
        <taxon>Paspalum</taxon>
    </lineage>
</organism>
<dbReference type="GO" id="GO:0008270">
    <property type="term" value="F:zinc ion binding"/>
    <property type="evidence" value="ECO:0007669"/>
    <property type="project" value="UniProtKB-KW"/>
</dbReference>
<evidence type="ECO:0000259" key="6">
    <source>
        <dbReference type="PROSITE" id="PS50966"/>
    </source>
</evidence>
<dbReference type="InterPro" id="IPR006564">
    <property type="entry name" value="Znf_PMZ"/>
</dbReference>
<keyword evidence="2 4" id="KW-0863">Zinc-finger</keyword>
<feature type="compositionally biased region" description="Acidic residues" evidence="5">
    <location>
        <begin position="15"/>
        <end position="29"/>
    </location>
</feature>
<keyword evidence="8" id="KW-1185">Reference proteome</keyword>